<evidence type="ECO:0000256" key="5">
    <source>
        <dbReference type="ARBA" id="ARBA00022989"/>
    </source>
</evidence>
<protein>
    <recommendedName>
        <fullName evidence="8">Phospholipid/glycerol acyltransferase domain-containing protein</fullName>
    </recommendedName>
</protein>
<keyword evidence="10" id="KW-1185">Reference proteome</keyword>
<feature type="transmembrane region" description="Helical" evidence="7">
    <location>
        <begin position="240"/>
        <end position="266"/>
    </location>
</feature>
<dbReference type="Pfam" id="PF01553">
    <property type="entry name" value="Acyltransferase"/>
    <property type="match status" value="1"/>
</dbReference>
<dbReference type="PANTHER" id="PTHR15486">
    <property type="entry name" value="ANCIENT UBIQUITOUS PROTEIN"/>
    <property type="match status" value="1"/>
</dbReference>
<evidence type="ECO:0000256" key="4">
    <source>
        <dbReference type="ARBA" id="ARBA00022692"/>
    </source>
</evidence>
<comment type="caution">
    <text evidence="9">The sequence shown here is derived from an EMBL/GenBank/DDBJ whole genome shotgun (WGS) entry which is preliminary data.</text>
</comment>
<evidence type="ECO:0000256" key="1">
    <source>
        <dbReference type="ARBA" id="ARBA00004141"/>
    </source>
</evidence>
<dbReference type="SUPFAM" id="SSF69593">
    <property type="entry name" value="Glycerol-3-phosphate (1)-acyltransferase"/>
    <property type="match status" value="1"/>
</dbReference>
<keyword evidence="6 7" id="KW-0472">Membrane</keyword>
<sequence>MGSFSGFTDRNTQRSIAMQLEGGLLISTDLFPYYVLVALEAGGLLRAVALLLFYPIIWLLNLTRHRTAALHAMIFISTFGLKIHSIKTVAKATLQKFFLEDLRESSFKVFSGCGGKKYVLTRLPRVMVEPFLREYLDVDCVIGTELKVIGRTCSGLVDPTGTDMAEMEWFQALKVACGDDQLIDVGIAARSEDRSFLLLCKEHYVISPKEDASQLARKDYPKPFIFHDGRLVTRPDPLRFLAIILWFPFGVFLAITRALVGIVFPYKLILPITALNGFQIRIRVPETQIQTGPKPVADQSPKTKGTLYVCNHQTLLDPVVLSTAILRRVSAVTYSLSSFSEVISPIPTVRLTRDRFKDREIMRSMLERGDLVVCPEGTTCREQYLLRFSPLFAEIADKIVPVAVRARSNMFYGTTARGYKWLDSPFFLMNPFPWYELNLHEPVSGRPDSKELCYDIANGIQMLIGKTLGFECTNLTRRDKYRMLTGHDGINPRN</sequence>
<dbReference type="Pfam" id="PF23270">
    <property type="entry name" value="HAD_RAM2_N"/>
    <property type="match status" value="1"/>
</dbReference>
<keyword evidence="5 7" id="KW-1133">Transmembrane helix</keyword>
<feature type="domain" description="Phospholipid/glycerol acyltransferase" evidence="8">
    <location>
        <begin position="306"/>
        <end position="407"/>
    </location>
</feature>
<accession>A0A9Q0CJ75</accession>
<evidence type="ECO:0000313" key="9">
    <source>
        <dbReference type="EMBL" id="KAJ1694986.1"/>
    </source>
</evidence>
<evidence type="ECO:0000256" key="6">
    <source>
        <dbReference type="ARBA" id="ARBA00023136"/>
    </source>
</evidence>
<dbReference type="EMBL" id="JAMQYH010000003">
    <property type="protein sequence ID" value="KAJ1694986.1"/>
    <property type="molecule type" value="Genomic_DNA"/>
</dbReference>
<keyword evidence="3" id="KW-0808">Transferase</keyword>
<dbReference type="GO" id="GO:0016020">
    <property type="term" value="C:membrane"/>
    <property type="evidence" value="ECO:0007669"/>
    <property type="project" value="UniProtKB-SubCell"/>
</dbReference>
<name>A0A9Q0CJ75_9POAL</name>
<comment type="subcellular location">
    <subcellularLocation>
        <location evidence="1">Membrane</location>
        <topology evidence="1">Multi-pass membrane protein</topology>
    </subcellularLocation>
</comment>
<dbReference type="InterPro" id="IPR002123">
    <property type="entry name" value="Plipid/glycerol_acylTrfase"/>
</dbReference>
<dbReference type="Proteomes" id="UP001151287">
    <property type="component" value="Unassembled WGS sequence"/>
</dbReference>
<feature type="transmembrane region" description="Helical" evidence="7">
    <location>
        <begin position="33"/>
        <end position="60"/>
    </location>
</feature>
<evidence type="ECO:0000256" key="7">
    <source>
        <dbReference type="SAM" id="Phobius"/>
    </source>
</evidence>
<dbReference type="GO" id="GO:0016791">
    <property type="term" value="F:phosphatase activity"/>
    <property type="evidence" value="ECO:0007669"/>
    <property type="project" value="TreeGrafter"/>
</dbReference>
<dbReference type="AlphaFoldDB" id="A0A9Q0CJ75"/>
<keyword evidence="4 7" id="KW-0812">Transmembrane</keyword>
<dbReference type="PANTHER" id="PTHR15486:SF77">
    <property type="entry name" value="OS08G0131300 PROTEIN"/>
    <property type="match status" value="1"/>
</dbReference>
<evidence type="ECO:0000313" key="10">
    <source>
        <dbReference type="Proteomes" id="UP001151287"/>
    </source>
</evidence>
<dbReference type="OrthoDB" id="1854593at2759"/>
<dbReference type="SMART" id="SM00563">
    <property type="entry name" value="PlsC"/>
    <property type="match status" value="1"/>
</dbReference>
<gene>
    <name evidence="9" type="ORF">LUZ63_011684</name>
</gene>
<comment type="similarity">
    <text evidence="2">Belongs to the GPAT/DAPAT family.</text>
</comment>
<dbReference type="GO" id="GO:0010143">
    <property type="term" value="P:cutin biosynthetic process"/>
    <property type="evidence" value="ECO:0007669"/>
    <property type="project" value="TreeGrafter"/>
</dbReference>
<dbReference type="GO" id="GO:0090447">
    <property type="term" value="F:glycerol-3-phosphate 2-O-acyltransferase activity"/>
    <property type="evidence" value="ECO:0007669"/>
    <property type="project" value="TreeGrafter"/>
</dbReference>
<evidence type="ECO:0000256" key="3">
    <source>
        <dbReference type="ARBA" id="ARBA00022679"/>
    </source>
</evidence>
<organism evidence="9 10">
    <name type="scientific">Rhynchospora breviuscula</name>
    <dbReference type="NCBI Taxonomy" id="2022672"/>
    <lineage>
        <taxon>Eukaryota</taxon>
        <taxon>Viridiplantae</taxon>
        <taxon>Streptophyta</taxon>
        <taxon>Embryophyta</taxon>
        <taxon>Tracheophyta</taxon>
        <taxon>Spermatophyta</taxon>
        <taxon>Magnoliopsida</taxon>
        <taxon>Liliopsida</taxon>
        <taxon>Poales</taxon>
        <taxon>Cyperaceae</taxon>
        <taxon>Cyperoideae</taxon>
        <taxon>Rhynchosporeae</taxon>
        <taxon>Rhynchospora</taxon>
    </lineage>
</organism>
<proteinExistence type="inferred from homology"/>
<evidence type="ECO:0000256" key="2">
    <source>
        <dbReference type="ARBA" id="ARBA00007937"/>
    </source>
</evidence>
<evidence type="ECO:0000259" key="8">
    <source>
        <dbReference type="SMART" id="SM00563"/>
    </source>
</evidence>
<reference evidence="9" key="1">
    <citation type="journal article" date="2022" name="Cell">
        <title>Repeat-based holocentromeres influence genome architecture and karyotype evolution.</title>
        <authorList>
            <person name="Hofstatter P.G."/>
            <person name="Thangavel G."/>
            <person name="Lux T."/>
            <person name="Neumann P."/>
            <person name="Vondrak T."/>
            <person name="Novak P."/>
            <person name="Zhang M."/>
            <person name="Costa L."/>
            <person name="Castellani M."/>
            <person name="Scott A."/>
            <person name="Toegelov H."/>
            <person name="Fuchs J."/>
            <person name="Mata-Sucre Y."/>
            <person name="Dias Y."/>
            <person name="Vanzela A.L.L."/>
            <person name="Huettel B."/>
            <person name="Almeida C.C.S."/>
            <person name="Simkova H."/>
            <person name="Souza G."/>
            <person name="Pedrosa-Harand A."/>
            <person name="Macas J."/>
            <person name="Mayer K.F.X."/>
            <person name="Houben A."/>
            <person name="Marques A."/>
        </authorList>
    </citation>
    <scope>NUCLEOTIDE SEQUENCE</scope>
    <source>
        <tissue evidence="9">Leaves</tissue>
    </source>
</reference>
<dbReference type="InterPro" id="IPR056462">
    <property type="entry name" value="HAD_RAM2/GPAT1-8"/>
</dbReference>